<dbReference type="Proteomes" id="UP001189122">
    <property type="component" value="Unassembled WGS sequence"/>
</dbReference>
<evidence type="ECO:0000313" key="1">
    <source>
        <dbReference type="EMBL" id="CAA2618432.1"/>
    </source>
</evidence>
<organism evidence="1">
    <name type="scientific">Spirodela intermedia</name>
    <name type="common">Intermediate duckweed</name>
    <dbReference type="NCBI Taxonomy" id="51605"/>
    <lineage>
        <taxon>Eukaryota</taxon>
        <taxon>Viridiplantae</taxon>
        <taxon>Streptophyta</taxon>
        <taxon>Embryophyta</taxon>
        <taxon>Tracheophyta</taxon>
        <taxon>Spermatophyta</taxon>
        <taxon>Magnoliopsida</taxon>
        <taxon>Liliopsida</taxon>
        <taxon>Araceae</taxon>
        <taxon>Lemnoideae</taxon>
        <taxon>Spirodela</taxon>
    </lineage>
</organism>
<keyword evidence="2" id="KW-1185">Reference proteome</keyword>
<protein>
    <submittedName>
        <fullName evidence="1">Uncharacterized protein</fullName>
    </submittedName>
</protein>
<gene>
    <name evidence="1" type="ORF">SI7747_04004599</name>
</gene>
<dbReference type="EMBL" id="LR743591">
    <property type="protein sequence ID" value="CAA2618432.1"/>
    <property type="molecule type" value="Genomic_DNA"/>
</dbReference>
<proteinExistence type="predicted"/>
<accession>A0A7I8IJU4</accession>
<sequence length="32" mass="3806">MNNLIRYNQVGSHHHNMMTNKWTYMNLLSLGS</sequence>
<dbReference type="AlphaFoldDB" id="A0A7I8IJU4"/>
<name>A0A7I8IJU4_SPIIN</name>
<evidence type="ECO:0000313" key="2">
    <source>
        <dbReference type="Proteomes" id="UP001189122"/>
    </source>
</evidence>
<dbReference type="EMBL" id="CACRZD030000004">
    <property type="protein sequence ID" value="CAA6658149.1"/>
    <property type="molecule type" value="Genomic_DNA"/>
</dbReference>
<reference evidence="1 2" key="1">
    <citation type="submission" date="2019-12" db="EMBL/GenBank/DDBJ databases">
        <authorList>
            <person name="Scholz U."/>
            <person name="Mascher M."/>
            <person name="Fiebig A."/>
        </authorList>
    </citation>
    <scope>NUCLEOTIDE SEQUENCE</scope>
</reference>